<proteinExistence type="predicted"/>
<feature type="compositionally biased region" description="Polar residues" evidence="1">
    <location>
        <begin position="432"/>
        <end position="444"/>
    </location>
</feature>
<feature type="transmembrane region" description="Helical" evidence="2">
    <location>
        <begin position="165"/>
        <end position="191"/>
    </location>
</feature>
<dbReference type="OrthoDB" id="3365245at2759"/>
<keyword evidence="2" id="KW-0812">Transmembrane</keyword>
<feature type="compositionally biased region" description="Low complexity" evidence="1">
    <location>
        <begin position="272"/>
        <end position="282"/>
    </location>
</feature>
<feature type="transmembrane region" description="Helical" evidence="2">
    <location>
        <begin position="94"/>
        <end position="115"/>
    </location>
</feature>
<keyword evidence="2" id="KW-0472">Membrane</keyword>
<dbReference type="Proteomes" id="UP000054845">
    <property type="component" value="Unassembled WGS sequence"/>
</dbReference>
<protein>
    <submittedName>
        <fullName evidence="4">Actin cortical patch SUR7/pH-response regulator PalI</fullName>
    </submittedName>
</protein>
<dbReference type="PANTHER" id="PTHR28013:SF4">
    <property type="entry name" value="MARVEL DOMAIN-CONTAINING PROTEIN"/>
    <property type="match status" value="1"/>
</dbReference>
<feature type="signal peptide" evidence="3">
    <location>
        <begin position="1"/>
        <end position="21"/>
    </location>
</feature>
<dbReference type="InterPro" id="IPR009571">
    <property type="entry name" value="SUR7/Rim9-like_fungi"/>
</dbReference>
<feature type="compositionally biased region" description="Polar residues" evidence="1">
    <location>
        <begin position="620"/>
        <end position="635"/>
    </location>
</feature>
<dbReference type="GO" id="GO:0032153">
    <property type="term" value="C:cell division site"/>
    <property type="evidence" value="ECO:0007669"/>
    <property type="project" value="TreeGrafter"/>
</dbReference>
<feature type="chain" id="PRO_5006059532" evidence="3">
    <location>
        <begin position="22"/>
        <end position="653"/>
    </location>
</feature>
<dbReference type="Pfam" id="PF06687">
    <property type="entry name" value="SUR7"/>
    <property type="match status" value="1"/>
</dbReference>
<evidence type="ECO:0000313" key="4">
    <source>
        <dbReference type="EMBL" id="CEH15793.1"/>
    </source>
</evidence>
<dbReference type="GO" id="GO:0035838">
    <property type="term" value="C:growing cell tip"/>
    <property type="evidence" value="ECO:0007669"/>
    <property type="project" value="TreeGrafter"/>
</dbReference>
<dbReference type="AlphaFoldDB" id="A0A0P1BIV3"/>
<organism evidence="4 5">
    <name type="scientific">Ceraceosorus bombacis</name>
    <dbReference type="NCBI Taxonomy" id="401625"/>
    <lineage>
        <taxon>Eukaryota</taxon>
        <taxon>Fungi</taxon>
        <taxon>Dikarya</taxon>
        <taxon>Basidiomycota</taxon>
        <taxon>Ustilaginomycotina</taxon>
        <taxon>Exobasidiomycetes</taxon>
        <taxon>Ceraceosorales</taxon>
        <taxon>Ceraceosoraceae</taxon>
        <taxon>Ceraceosorus</taxon>
    </lineage>
</organism>
<keyword evidence="5" id="KW-1185">Reference proteome</keyword>
<feature type="compositionally biased region" description="Low complexity" evidence="1">
    <location>
        <begin position="644"/>
        <end position="653"/>
    </location>
</feature>
<feature type="transmembrane region" description="Helical" evidence="2">
    <location>
        <begin position="127"/>
        <end position="150"/>
    </location>
</feature>
<name>A0A0P1BIV3_9BASI</name>
<accession>A0A0P1BIV3</accession>
<dbReference type="STRING" id="401625.A0A0P1BIV3"/>
<evidence type="ECO:0000256" key="1">
    <source>
        <dbReference type="SAM" id="MobiDB-lite"/>
    </source>
</evidence>
<feature type="region of interest" description="Disordered" evidence="1">
    <location>
        <begin position="402"/>
        <end position="504"/>
    </location>
</feature>
<evidence type="ECO:0000256" key="3">
    <source>
        <dbReference type="SAM" id="SignalP"/>
    </source>
</evidence>
<feature type="region of interest" description="Disordered" evidence="1">
    <location>
        <begin position="556"/>
        <end position="653"/>
    </location>
</feature>
<dbReference type="PANTHER" id="PTHR28013">
    <property type="entry name" value="PROTEIN DCV1-RELATED"/>
    <property type="match status" value="1"/>
</dbReference>
<dbReference type="GO" id="GO:0005886">
    <property type="term" value="C:plasma membrane"/>
    <property type="evidence" value="ECO:0007669"/>
    <property type="project" value="InterPro"/>
</dbReference>
<feature type="region of interest" description="Disordered" evidence="1">
    <location>
        <begin position="257"/>
        <end position="373"/>
    </location>
</feature>
<dbReference type="EMBL" id="CCYA01000272">
    <property type="protein sequence ID" value="CEH15793.1"/>
    <property type="molecule type" value="Genomic_DNA"/>
</dbReference>
<keyword evidence="3" id="KW-0732">Signal</keyword>
<evidence type="ECO:0000313" key="5">
    <source>
        <dbReference type="Proteomes" id="UP000054845"/>
    </source>
</evidence>
<keyword evidence="2" id="KW-1133">Transmembrane helix</keyword>
<sequence>MRSGLPGTILVLAAVVCLALATCSTPVIKSLSFLDATASGSNRHIRLGTLGACVGNTCSSPRLGYSFDSDIFDVPNLVPENWSSTVIKGLTYTLILHPVALAASLIVLVFGLFSLCRTYSTGCCSSLFAGFAAGITVLAFGLDCALFIIAKKRIESTGGSASLGAALWLTLAAWVCLFLSTCAFGCGACCGGKGGRKDKLKDSYGQPGPNGGFVGDNYGERMRMDALRAEQDRQRRQELAGSDSLPKFAVYEQEIEEEQPLKQHQDSSHANGYGYQPYPQQQHQFHDPYAGYGNQHGYVSNEPTHAYAQPNAHSFAPRRDFSDVPNPGMAGYGAHSTPPPQRAPSSAAASHYQEPTYTPGVGPQPYRDGLERDGSMNHALAAGAAAGAAGYAAYESTRRQPTMDDAGYTSAWPNAQHPNEGTFGGMPERAGSTVSYRDPSNTYGASDAQAEAQYGHAVSPSRDQNYYAAGASTGRSPSRVQGSRRLPTIPVGDDKRQASGTAGDDGFGLAVLQAGAAAKSQTSHAHAPSHLTDFDMVTSPASAHDDAHRAAVEAAYAQHHAQHHQNQRKAEADPYGGYDAAGTYTSAQHGDTYEGHQDGGHGPPGYESAYHQDSHAAPGQHQSNAHGAYSHQNAYNDGYGGRGQQQYGQEKRY</sequence>
<reference evidence="4 5" key="1">
    <citation type="submission" date="2014-09" db="EMBL/GenBank/DDBJ databases">
        <authorList>
            <person name="Magalhaes I.L.F."/>
            <person name="Oliveira U."/>
            <person name="Santos F.R."/>
            <person name="Vidigal T.H.D.A."/>
            <person name="Brescovit A.D."/>
            <person name="Santos A.J."/>
        </authorList>
    </citation>
    <scope>NUCLEOTIDE SEQUENCE [LARGE SCALE GENOMIC DNA]</scope>
</reference>
<dbReference type="InterPro" id="IPR051380">
    <property type="entry name" value="pH-response_reg_palI/RIM9"/>
</dbReference>
<evidence type="ECO:0000256" key="2">
    <source>
        <dbReference type="SAM" id="Phobius"/>
    </source>
</evidence>